<reference evidence="4 5" key="1">
    <citation type="submission" date="2016-10" db="EMBL/GenBank/DDBJ databases">
        <authorList>
            <person name="de Groot N.N."/>
        </authorList>
    </citation>
    <scope>NUCLEOTIDE SEQUENCE [LARGE SCALE GENOMIC DNA]</scope>
    <source>
        <strain evidence="4 5">D31d</strain>
    </source>
</reference>
<name>A0A1H4B414_XYLRU</name>
<protein>
    <submittedName>
        <fullName evidence="4">Thiamine-phosphate pyrophosphorylase</fullName>
    </submittedName>
</protein>
<sequence>MHLEREQMAKMKLIVMTKPTFFVEEDKILVNLFEEGLENLHLYKPGASPMYSERLLTLLGDDYHNRITVHGHFYLKEEYRLRGIHIDDAFTEAPVGYKGNISRTCHAISELKETKKKSNYVFLHSIFDSQTNADEKQSFTMDELRAASKQGLIDKKVYALGGMNLDRVKEIKDLGFGGMVICGDLWNRFNIHNEIDYKALLNHFEKLRKTIE</sequence>
<dbReference type="GO" id="GO:0009228">
    <property type="term" value="P:thiamine biosynthetic process"/>
    <property type="evidence" value="ECO:0007669"/>
    <property type="project" value="UniProtKB-KW"/>
</dbReference>
<evidence type="ECO:0000313" key="5">
    <source>
        <dbReference type="Proteomes" id="UP000182257"/>
    </source>
</evidence>
<dbReference type="GO" id="GO:0005737">
    <property type="term" value="C:cytoplasm"/>
    <property type="evidence" value="ECO:0007669"/>
    <property type="project" value="TreeGrafter"/>
</dbReference>
<dbReference type="PANTHER" id="PTHR20857">
    <property type="entry name" value="THIAMINE-PHOSPHATE PYROPHOSPHORYLASE"/>
    <property type="match status" value="1"/>
</dbReference>
<evidence type="ECO:0000259" key="3">
    <source>
        <dbReference type="Pfam" id="PF02581"/>
    </source>
</evidence>
<feature type="domain" description="Thiamine phosphate synthase/TenI" evidence="3">
    <location>
        <begin position="60"/>
        <end position="181"/>
    </location>
</feature>
<dbReference type="GO" id="GO:0004789">
    <property type="term" value="F:thiamine-phosphate diphosphorylase activity"/>
    <property type="evidence" value="ECO:0007669"/>
    <property type="project" value="TreeGrafter"/>
</dbReference>
<evidence type="ECO:0000256" key="2">
    <source>
        <dbReference type="ARBA" id="ARBA00022977"/>
    </source>
</evidence>
<dbReference type="EMBL" id="FNRF01000002">
    <property type="protein sequence ID" value="SEA42849.1"/>
    <property type="molecule type" value="Genomic_DNA"/>
</dbReference>
<evidence type="ECO:0000313" key="4">
    <source>
        <dbReference type="EMBL" id="SEA42849.1"/>
    </source>
</evidence>
<dbReference type="Gene3D" id="3.20.20.70">
    <property type="entry name" value="Aldolase class I"/>
    <property type="match status" value="1"/>
</dbReference>
<evidence type="ECO:0000256" key="1">
    <source>
        <dbReference type="ARBA" id="ARBA00004948"/>
    </source>
</evidence>
<dbReference type="Pfam" id="PF02581">
    <property type="entry name" value="TMP-TENI"/>
    <property type="match status" value="1"/>
</dbReference>
<dbReference type="InterPro" id="IPR036206">
    <property type="entry name" value="ThiamineP_synth_sf"/>
</dbReference>
<keyword evidence="2" id="KW-0784">Thiamine biosynthesis</keyword>
<proteinExistence type="predicted"/>
<dbReference type="PANTHER" id="PTHR20857:SF15">
    <property type="entry name" value="THIAMINE-PHOSPHATE SYNTHASE"/>
    <property type="match status" value="1"/>
</dbReference>
<accession>A0A1H4B414</accession>
<comment type="pathway">
    <text evidence="1">Cofactor biosynthesis; thiamine diphosphate biosynthesis.</text>
</comment>
<dbReference type="SUPFAM" id="SSF51391">
    <property type="entry name" value="Thiamin phosphate synthase"/>
    <property type="match status" value="1"/>
</dbReference>
<dbReference type="CDD" id="cd00564">
    <property type="entry name" value="TMP_TenI"/>
    <property type="match status" value="1"/>
</dbReference>
<dbReference type="AlphaFoldDB" id="A0A1H4B414"/>
<dbReference type="InterPro" id="IPR013785">
    <property type="entry name" value="Aldolase_TIM"/>
</dbReference>
<organism evidence="4 5">
    <name type="scientific">Xylanibacter ruminicola</name>
    <name type="common">Prevotella ruminicola</name>
    <dbReference type="NCBI Taxonomy" id="839"/>
    <lineage>
        <taxon>Bacteria</taxon>
        <taxon>Pseudomonadati</taxon>
        <taxon>Bacteroidota</taxon>
        <taxon>Bacteroidia</taxon>
        <taxon>Bacteroidales</taxon>
        <taxon>Prevotellaceae</taxon>
        <taxon>Xylanibacter</taxon>
    </lineage>
</organism>
<gene>
    <name evidence="4" type="ORF">SAMN05216462_1510</name>
</gene>
<dbReference type="Proteomes" id="UP000182257">
    <property type="component" value="Unassembled WGS sequence"/>
</dbReference>
<dbReference type="InterPro" id="IPR022998">
    <property type="entry name" value="ThiamineP_synth_TenI"/>
</dbReference>